<evidence type="ECO:0000313" key="11">
    <source>
        <dbReference type="Proteomes" id="UP000775213"/>
    </source>
</evidence>
<dbReference type="InterPro" id="IPR008422">
    <property type="entry name" value="KN_HD"/>
</dbReference>
<dbReference type="GO" id="GO:0005634">
    <property type="term" value="C:nucleus"/>
    <property type="evidence" value="ECO:0007669"/>
    <property type="project" value="UniProtKB-SubCell"/>
</dbReference>
<dbReference type="Proteomes" id="UP000775213">
    <property type="component" value="Unassembled WGS sequence"/>
</dbReference>
<evidence type="ECO:0000259" key="9">
    <source>
        <dbReference type="PROSITE" id="PS50071"/>
    </source>
</evidence>
<dbReference type="SMART" id="SM00389">
    <property type="entry name" value="HOX"/>
    <property type="match status" value="1"/>
</dbReference>
<evidence type="ECO:0000256" key="1">
    <source>
        <dbReference type="ARBA" id="ARBA00004123"/>
    </source>
</evidence>
<evidence type="ECO:0000256" key="4">
    <source>
        <dbReference type="ARBA" id="ARBA00023125"/>
    </source>
</evidence>
<reference evidence="10 11" key="1">
    <citation type="journal article" date="2021" name="Hortic Res">
        <title>Chromosome-scale assembly of the Dendrobium chrysotoxum genome enhances the understanding of orchid evolution.</title>
        <authorList>
            <person name="Zhang Y."/>
            <person name="Zhang G.Q."/>
            <person name="Zhang D."/>
            <person name="Liu X.D."/>
            <person name="Xu X.Y."/>
            <person name="Sun W.H."/>
            <person name="Yu X."/>
            <person name="Zhu X."/>
            <person name="Wang Z.W."/>
            <person name="Zhao X."/>
            <person name="Zhong W.Y."/>
            <person name="Chen H."/>
            <person name="Yin W.L."/>
            <person name="Huang T."/>
            <person name="Niu S.C."/>
            <person name="Liu Z.J."/>
        </authorList>
    </citation>
    <scope>NUCLEOTIDE SEQUENCE [LARGE SCALE GENOMIC DNA]</scope>
    <source>
        <strain evidence="10">Lindl</strain>
    </source>
</reference>
<dbReference type="Gene3D" id="1.10.10.60">
    <property type="entry name" value="Homeodomain-like"/>
    <property type="match status" value="1"/>
</dbReference>
<dbReference type="InterPro" id="IPR009057">
    <property type="entry name" value="Homeodomain-like_sf"/>
</dbReference>
<dbReference type="InterPro" id="IPR050224">
    <property type="entry name" value="TALE_homeobox"/>
</dbReference>
<dbReference type="EMBL" id="JAGFBR010000015">
    <property type="protein sequence ID" value="KAH0454520.1"/>
    <property type="molecule type" value="Genomic_DNA"/>
</dbReference>
<organism evidence="10 11">
    <name type="scientific">Dendrobium chrysotoxum</name>
    <name type="common">Orchid</name>
    <dbReference type="NCBI Taxonomy" id="161865"/>
    <lineage>
        <taxon>Eukaryota</taxon>
        <taxon>Viridiplantae</taxon>
        <taxon>Streptophyta</taxon>
        <taxon>Embryophyta</taxon>
        <taxon>Tracheophyta</taxon>
        <taxon>Spermatophyta</taxon>
        <taxon>Magnoliopsida</taxon>
        <taxon>Liliopsida</taxon>
        <taxon>Asparagales</taxon>
        <taxon>Orchidaceae</taxon>
        <taxon>Epidendroideae</taxon>
        <taxon>Malaxideae</taxon>
        <taxon>Dendrobiinae</taxon>
        <taxon>Dendrobium</taxon>
    </lineage>
</organism>
<dbReference type="Pfam" id="PF07526">
    <property type="entry name" value="POX"/>
    <property type="match status" value="1"/>
</dbReference>
<dbReference type="SUPFAM" id="SSF46689">
    <property type="entry name" value="Homeodomain-like"/>
    <property type="match status" value="1"/>
</dbReference>
<proteinExistence type="inferred from homology"/>
<comment type="caution">
    <text evidence="10">The sequence shown here is derived from an EMBL/GenBank/DDBJ whole genome shotgun (WGS) entry which is preliminary data.</text>
</comment>
<keyword evidence="5 8" id="KW-0371">Homeobox</keyword>
<evidence type="ECO:0000256" key="3">
    <source>
        <dbReference type="ARBA" id="ARBA00023015"/>
    </source>
</evidence>
<dbReference type="CDD" id="cd00086">
    <property type="entry name" value="homeodomain"/>
    <property type="match status" value="1"/>
</dbReference>
<dbReference type="GO" id="GO:0006355">
    <property type="term" value="P:regulation of DNA-templated transcription"/>
    <property type="evidence" value="ECO:0007669"/>
    <property type="project" value="InterPro"/>
</dbReference>
<protein>
    <recommendedName>
        <fullName evidence="9">Homeobox domain-containing protein</fullName>
    </recommendedName>
</protein>
<keyword evidence="6" id="KW-0804">Transcription</keyword>
<evidence type="ECO:0000256" key="8">
    <source>
        <dbReference type="PROSITE-ProRule" id="PRU00108"/>
    </source>
</evidence>
<dbReference type="InterPro" id="IPR001356">
    <property type="entry name" value="HD"/>
</dbReference>
<evidence type="ECO:0000256" key="2">
    <source>
        <dbReference type="ARBA" id="ARBA00006454"/>
    </source>
</evidence>
<evidence type="ECO:0000256" key="6">
    <source>
        <dbReference type="ARBA" id="ARBA00023163"/>
    </source>
</evidence>
<sequence>MVSQELPKEAISSVLQRNGVSEMNDRQSHPGGICYCSHWNSVGRGLVRPHSLPSSFQPHDTQIRRSIEPFSVRCKEDDFPSFGHIQGHGLSLSLGPELEPNNVRPYNYNQAHMLENVMRNKSLIELMCEPSCSCAERLSDEGLICDQDVDGSIYNSRCSNSKFHNMVPVISVLQKSPYLKAAQQLLDEVVCVSNFVPEPSSEKDAHRKNQIKENTHTVHLSREEQEVNRMNKLFTLQEELEKRHKIYFHRMDELVTSFEAVGGPGSAAAYTALTSRAMSKHFANLRESIITHIESSREAFSKDMPKNLKPKRESLQHLGLIHVGQIWRPLRGLPEDSVMVLRAWLFEHFLHPYPSDNEKLLLASQTGLTRNQISNWFINARVRLWKPMIEEMYREEFAEDQGDSNNSP</sequence>
<keyword evidence="4 8" id="KW-0238">DNA-binding</keyword>
<dbReference type="PROSITE" id="PS50071">
    <property type="entry name" value="HOMEOBOX_2"/>
    <property type="match status" value="1"/>
</dbReference>
<name>A0AAV7GFJ4_DENCH</name>
<evidence type="ECO:0000256" key="7">
    <source>
        <dbReference type="ARBA" id="ARBA00023242"/>
    </source>
</evidence>
<dbReference type="Pfam" id="PF05920">
    <property type="entry name" value="Homeobox_KN"/>
    <property type="match status" value="1"/>
</dbReference>
<feature type="domain" description="Homeobox" evidence="9">
    <location>
        <begin position="346"/>
        <end position="387"/>
    </location>
</feature>
<dbReference type="InterPro" id="IPR006563">
    <property type="entry name" value="POX_dom"/>
</dbReference>
<dbReference type="AlphaFoldDB" id="A0AAV7GFJ4"/>
<accession>A0AAV7GFJ4</accession>
<comment type="similarity">
    <text evidence="2">Belongs to the TALE/BELL homeobox family.</text>
</comment>
<dbReference type="GO" id="GO:0003677">
    <property type="term" value="F:DNA binding"/>
    <property type="evidence" value="ECO:0007669"/>
    <property type="project" value="UniProtKB-UniRule"/>
</dbReference>
<comment type="subcellular location">
    <subcellularLocation>
        <location evidence="1 8">Nucleus</location>
    </subcellularLocation>
</comment>
<gene>
    <name evidence="10" type="ORF">IEQ34_016444</name>
</gene>
<dbReference type="PANTHER" id="PTHR11850">
    <property type="entry name" value="HOMEOBOX PROTEIN TRANSCRIPTION FACTORS"/>
    <property type="match status" value="1"/>
</dbReference>
<keyword evidence="3" id="KW-0805">Transcription regulation</keyword>
<keyword evidence="11" id="KW-1185">Reference proteome</keyword>
<keyword evidence="7 8" id="KW-0539">Nucleus</keyword>
<dbReference type="SMART" id="SM00574">
    <property type="entry name" value="POX"/>
    <property type="match status" value="1"/>
</dbReference>
<evidence type="ECO:0000256" key="5">
    <source>
        <dbReference type="ARBA" id="ARBA00023155"/>
    </source>
</evidence>
<feature type="DNA-binding region" description="Homeobox" evidence="8">
    <location>
        <begin position="348"/>
        <end position="388"/>
    </location>
</feature>
<evidence type="ECO:0000313" key="10">
    <source>
        <dbReference type="EMBL" id="KAH0454520.1"/>
    </source>
</evidence>